<dbReference type="EMBL" id="FXAW01000005">
    <property type="protein sequence ID" value="SMG38706.1"/>
    <property type="molecule type" value="Genomic_DNA"/>
</dbReference>
<dbReference type="PROSITE" id="PS51257">
    <property type="entry name" value="PROKAR_LIPOPROTEIN"/>
    <property type="match status" value="1"/>
</dbReference>
<keyword evidence="2" id="KW-1185">Reference proteome</keyword>
<reference evidence="2" key="1">
    <citation type="submission" date="2017-04" db="EMBL/GenBank/DDBJ databases">
        <authorList>
            <person name="Varghese N."/>
            <person name="Submissions S."/>
        </authorList>
    </citation>
    <scope>NUCLEOTIDE SEQUENCE [LARGE SCALE GENOMIC DNA]</scope>
    <source>
        <strain evidence="2">DSM 4125</strain>
    </source>
</reference>
<protein>
    <submittedName>
        <fullName evidence="1">Uncharacterized protein</fullName>
    </submittedName>
</protein>
<dbReference type="Proteomes" id="UP000193804">
    <property type="component" value="Unassembled WGS sequence"/>
</dbReference>
<dbReference type="RefSeq" id="WP_085517733.1">
    <property type="nucleotide sequence ID" value="NZ_FXAW01000005.1"/>
</dbReference>
<dbReference type="AlphaFoldDB" id="A0A1X7KCY0"/>
<gene>
    <name evidence="1" type="ORF">SAMN05661096_02562</name>
</gene>
<evidence type="ECO:0000313" key="2">
    <source>
        <dbReference type="Proteomes" id="UP000193804"/>
    </source>
</evidence>
<sequence>MKPFFLLVAGICVFIIACQNQKQENLKASDKLVYENYFDFPDSLSARRISFVLNLKQDVAKKVWGDFGRKSTEGPLIYFNKDKSEIFFPNSTVNNSLVSFDKHSDDYLLTARTDSIPFHMENMLSFDTADSSEFYYNNPVEQYCSVEEIAQYIPSVESTEMWSTMVIHEMFHHYQFNNEHYKEYAKNEISPLSFNPKDLVSLCQYDEDFLPMIQNENDLLMKAISENNGASRDSLVLTYLEKRKSRIEKYRPENPDLEKVENFYLIQEGSARYIEYKSMFTLSNYIKCSDSIVILNDPMFKSYEEFKEVDLSNPNFSYLTYAGLTDYYYTIGFNTMRLLDVLLIDNKSNLLNKPQMGLHNYLEQHINTLPKRN</sequence>
<organism evidence="1 2">
    <name type="scientific">Marivirga sericea</name>
    <dbReference type="NCBI Taxonomy" id="1028"/>
    <lineage>
        <taxon>Bacteria</taxon>
        <taxon>Pseudomonadati</taxon>
        <taxon>Bacteroidota</taxon>
        <taxon>Cytophagia</taxon>
        <taxon>Cytophagales</taxon>
        <taxon>Marivirgaceae</taxon>
        <taxon>Marivirga</taxon>
    </lineage>
</organism>
<name>A0A1X7KCY0_9BACT</name>
<evidence type="ECO:0000313" key="1">
    <source>
        <dbReference type="EMBL" id="SMG38706.1"/>
    </source>
</evidence>
<dbReference type="STRING" id="1028.SAMN05661096_02562"/>
<dbReference type="OrthoDB" id="1491184at2"/>
<proteinExistence type="predicted"/>
<accession>A0A1X7KCY0</accession>